<dbReference type="InterPro" id="IPR036291">
    <property type="entry name" value="NAD(P)-bd_dom_sf"/>
</dbReference>
<keyword evidence="4 6" id="KW-0521">NADP</keyword>
<dbReference type="AlphaFoldDB" id="A0A0K6I9T6"/>
<evidence type="ECO:0000256" key="7">
    <source>
        <dbReference type="PROSITE-ProRule" id="PRU10010"/>
    </source>
</evidence>
<evidence type="ECO:0000256" key="2">
    <source>
        <dbReference type="ARBA" id="ARBA00022571"/>
    </source>
</evidence>
<dbReference type="PANTHER" id="PTHR32338">
    <property type="entry name" value="N-ACETYL-GAMMA-GLUTAMYL-PHOSPHATE REDUCTASE, CHLOROPLASTIC-RELATED-RELATED"/>
    <property type="match status" value="1"/>
</dbReference>
<dbReference type="Proteomes" id="UP000183649">
    <property type="component" value="Unassembled WGS sequence"/>
</dbReference>
<keyword evidence="3 6" id="KW-0028">Amino-acid biosynthesis</keyword>
<dbReference type="SUPFAM" id="SSF55347">
    <property type="entry name" value="Glyceraldehyde-3-phosphate dehydrogenase-like, C-terminal domain"/>
    <property type="match status" value="1"/>
</dbReference>
<dbReference type="Gene3D" id="3.40.50.720">
    <property type="entry name" value="NAD(P)-binding Rossmann-like Domain"/>
    <property type="match status" value="1"/>
</dbReference>
<dbReference type="STRING" id="339866.GCA_001418255_02661"/>
<dbReference type="InterPro" id="IPR050085">
    <property type="entry name" value="AGPR"/>
</dbReference>
<dbReference type="InterPro" id="IPR058924">
    <property type="entry name" value="AGPR_dimerisation_dom"/>
</dbReference>
<proteinExistence type="inferred from homology"/>
<dbReference type="GO" id="GO:0005737">
    <property type="term" value="C:cytoplasm"/>
    <property type="evidence" value="ECO:0007669"/>
    <property type="project" value="UniProtKB-SubCell"/>
</dbReference>
<comment type="subcellular location">
    <subcellularLocation>
        <location evidence="6">Cytoplasm</location>
    </subcellularLocation>
</comment>
<dbReference type="CDD" id="cd23935">
    <property type="entry name" value="AGPR_2_C"/>
    <property type="match status" value="1"/>
</dbReference>
<evidence type="ECO:0000256" key="4">
    <source>
        <dbReference type="ARBA" id="ARBA00022857"/>
    </source>
</evidence>
<dbReference type="Pfam" id="PF22698">
    <property type="entry name" value="Semialdhyde_dhC_1"/>
    <property type="match status" value="1"/>
</dbReference>
<dbReference type="InterPro" id="IPR000534">
    <property type="entry name" value="Semialdehyde_DH_NAD-bd"/>
</dbReference>
<comment type="similarity">
    <text evidence="6">Belongs to the NAGSA dehydrogenase family. Type 2 subfamily.</text>
</comment>
<dbReference type="UniPathway" id="UPA00068">
    <property type="reaction ID" value="UER00108"/>
</dbReference>
<dbReference type="EMBL" id="CYHF01000010">
    <property type="protein sequence ID" value="CUA99783.1"/>
    <property type="molecule type" value="Genomic_DNA"/>
</dbReference>
<evidence type="ECO:0000256" key="3">
    <source>
        <dbReference type="ARBA" id="ARBA00022605"/>
    </source>
</evidence>
<comment type="function">
    <text evidence="6">Catalyzes the NADPH-dependent reduction of N-acetyl-5-glutamyl phosphate to yield N-acetyl-L-glutamate 5-semialdehyde.</text>
</comment>
<evidence type="ECO:0000313" key="10">
    <source>
        <dbReference type="Proteomes" id="UP000183649"/>
    </source>
</evidence>
<dbReference type="PROSITE" id="PS01224">
    <property type="entry name" value="ARGC"/>
    <property type="match status" value="1"/>
</dbReference>
<accession>A0A0K6I9T6</accession>
<comment type="pathway">
    <text evidence="6">Amino-acid biosynthesis; L-arginine biosynthesis; N(2)-acetyl-L-ornithine from L-glutamate: step 3/4.</text>
</comment>
<feature type="domain" description="Semialdehyde dehydrogenase NAD-binding" evidence="8">
    <location>
        <begin position="5"/>
        <end position="106"/>
    </location>
</feature>
<dbReference type="Pfam" id="PF01118">
    <property type="entry name" value="Semialdhyde_dh"/>
    <property type="match status" value="1"/>
</dbReference>
<dbReference type="HAMAP" id="MF_01110">
    <property type="entry name" value="ArgC_type2"/>
    <property type="match status" value="1"/>
</dbReference>
<organism evidence="9 10">
    <name type="scientific">Thiomonas bhubaneswarensis</name>
    <dbReference type="NCBI Taxonomy" id="339866"/>
    <lineage>
        <taxon>Bacteria</taxon>
        <taxon>Pseudomonadati</taxon>
        <taxon>Pseudomonadota</taxon>
        <taxon>Betaproteobacteria</taxon>
        <taxon>Burkholderiales</taxon>
        <taxon>Thiomonas</taxon>
    </lineage>
</organism>
<dbReference type="Gene3D" id="3.30.360.10">
    <property type="entry name" value="Dihydrodipicolinate Reductase, domain 2"/>
    <property type="match status" value="1"/>
</dbReference>
<name>A0A0K6I9T6_9BURK</name>
<dbReference type="SUPFAM" id="SSF51735">
    <property type="entry name" value="NAD(P)-binding Rossmann-fold domains"/>
    <property type="match status" value="1"/>
</dbReference>
<dbReference type="InterPro" id="IPR010136">
    <property type="entry name" value="AGPR_type-2"/>
</dbReference>
<evidence type="ECO:0000259" key="8">
    <source>
        <dbReference type="SMART" id="SM00859"/>
    </source>
</evidence>
<evidence type="ECO:0000256" key="1">
    <source>
        <dbReference type="ARBA" id="ARBA00022490"/>
    </source>
</evidence>
<dbReference type="EC" id="1.2.1.38" evidence="6"/>
<comment type="catalytic activity">
    <reaction evidence="6">
        <text>N-acetyl-L-glutamate 5-semialdehyde + phosphate + NADP(+) = N-acetyl-L-glutamyl 5-phosphate + NADPH + H(+)</text>
        <dbReference type="Rhea" id="RHEA:21588"/>
        <dbReference type="ChEBI" id="CHEBI:15378"/>
        <dbReference type="ChEBI" id="CHEBI:29123"/>
        <dbReference type="ChEBI" id="CHEBI:43474"/>
        <dbReference type="ChEBI" id="CHEBI:57783"/>
        <dbReference type="ChEBI" id="CHEBI:57936"/>
        <dbReference type="ChEBI" id="CHEBI:58349"/>
        <dbReference type="EC" id="1.2.1.38"/>
    </reaction>
</comment>
<dbReference type="NCBIfam" id="TIGR01851">
    <property type="entry name" value="argC_other"/>
    <property type="match status" value="1"/>
</dbReference>
<feature type="active site" evidence="6 7">
    <location>
        <position position="117"/>
    </location>
</feature>
<dbReference type="SMART" id="SM00859">
    <property type="entry name" value="Semialdhyde_dh"/>
    <property type="match status" value="1"/>
</dbReference>
<dbReference type="InterPro" id="IPR023013">
    <property type="entry name" value="AGPR_AS"/>
</dbReference>
<evidence type="ECO:0000313" key="9">
    <source>
        <dbReference type="EMBL" id="CUA99783.1"/>
    </source>
</evidence>
<dbReference type="GO" id="GO:0003942">
    <property type="term" value="F:N-acetyl-gamma-glutamyl-phosphate reductase activity"/>
    <property type="evidence" value="ECO:0007669"/>
    <property type="project" value="UniProtKB-UniRule"/>
</dbReference>
<sequence>MSLYRVFIDGQAGTTGLQIRQRLALHPHIEVVTIAHQLRRDNQARRELMAAVDVTVLCLPDDAARESAQLAEDAGCRVLDASSAHRTKPGWVFGLPELAPGQRETIASARQVANPGCYATGGISLLRPLISQGLLPDDAVYCINAISGYTGGGNKLVEQYAEGGPAYSAYALDFSHKHIPEIQTWSQLSARPVFQPAVGNFDQGMLVFIPVVHAAGHSRDLHTALQQWYEAETFVKVQAFNEIEPTTAPMLTPHGTNGSNNIELFVLANPAYSDRTLLIARLDNLGKGASGAAVQNLNIMLGLPESLCTNLPVA</sequence>
<reference evidence="10" key="1">
    <citation type="submission" date="2015-08" db="EMBL/GenBank/DDBJ databases">
        <authorList>
            <person name="Varghese N."/>
        </authorList>
    </citation>
    <scope>NUCLEOTIDE SEQUENCE [LARGE SCALE GENOMIC DNA]</scope>
    <source>
        <strain evidence="10">DSM 18181</strain>
    </source>
</reference>
<keyword evidence="10" id="KW-1185">Reference proteome</keyword>
<dbReference type="RefSeq" id="WP_072243076.1">
    <property type="nucleotide sequence ID" value="NZ_CYHF01000010.1"/>
</dbReference>
<dbReference type="GO" id="GO:0051287">
    <property type="term" value="F:NAD binding"/>
    <property type="evidence" value="ECO:0007669"/>
    <property type="project" value="InterPro"/>
</dbReference>
<keyword evidence="2 6" id="KW-0055">Arginine biosynthesis</keyword>
<dbReference type="GO" id="GO:0006526">
    <property type="term" value="P:L-arginine biosynthetic process"/>
    <property type="evidence" value="ECO:0007669"/>
    <property type="project" value="UniProtKB-UniRule"/>
</dbReference>
<dbReference type="OrthoDB" id="9801289at2"/>
<protein>
    <recommendedName>
        <fullName evidence="6">N-acetyl-gamma-glutamyl-phosphate reductase</fullName>
        <shortName evidence="6">AGPR</shortName>
        <ecNumber evidence="6">1.2.1.38</ecNumber>
    </recommendedName>
    <alternativeName>
        <fullName evidence="6">N-acetyl-glutamate semialdehyde dehydrogenase</fullName>
        <shortName evidence="6">NAGSA dehydrogenase</shortName>
    </alternativeName>
</protein>
<evidence type="ECO:0000256" key="5">
    <source>
        <dbReference type="ARBA" id="ARBA00023002"/>
    </source>
</evidence>
<gene>
    <name evidence="6" type="primary">argC</name>
    <name evidence="9" type="ORF">Ga0061069_110101</name>
</gene>
<evidence type="ECO:0000256" key="6">
    <source>
        <dbReference type="HAMAP-Rule" id="MF_01110"/>
    </source>
</evidence>
<keyword evidence="1 6" id="KW-0963">Cytoplasm</keyword>
<dbReference type="PANTHER" id="PTHR32338:SF10">
    <property type="entry name" value="N-ACETYL-GAMMA-GLUTAMYL-PHOSPHATE REDUCTASE, CHLOROPLASTIC-RELATED"/>
    <property type="match status" value="1"/>
</dbReference>
<dbReference type="CDD" id="cd17896">
    <property type="entry name" value="AGPR_2_N"/>
    <property type="match status" value="1"/>
</dbReference>
<keyword evidence="5 6" id="KW-0560">Oxidoreductase</keyword>